<gene>
    <name evidence="1" type="ORF">PAHAL_3G094300</name>
</gene>
<sequence length="69" mass="7559">MDTSMELCAQSASVHMSTHGIMCIAFFTITQKSVNMMGGLFISFSLIKPDSIVGDIHLLLSSKRFLCCI</sequence>
<dbReference type="Gramene" id="PAN16887">
    <property type="protein sequence ID" value="PAN16887"/>
    <property type="gene ID" value="PAHAL_3G094300"/>
</dbReference>
<dbReference type="AlphaFoldDB" id="A0A2S3H7C8"/>
<accession>A0A2S3H7C8</accession>
<organism evidence="1">
    <name type="scientific">Panicum hallii</name>
    <dbReference type="NCBI Taxonomy" id="206008"/>
    <lineage>
        <taxon>Eukaryota</taxon>
        <taxon>Viridiplantae</taxon>
        <taxon>Streptophyta</taxon>
        <taxon>Embryophyta</taxon>
        <taxon>Tracheophyta</taxon>
        <taxon>Spermatophyta</taxon>
        <taxon>Magnoliopsida</taxon>
        <taxon>Liliopsida</taxon>
        <taxon>Poales</taxon>
        <taxon>Poaceae</taxon>
        <taxon>PACMAD clade</taxon>
        <taxon>Panicoideae</taxon>
        <taxon>Panicodae</taxon>
        <taxon>Paniceae</taxon>
        <taxon>Panicinae</taxon>
        <taxon>Panicum</taxon>
        <taxon>Panicum sect. Panicum</taxon>
    </lineage>
</organism>
<proteinExistence type="predicted"/>
<evidence type="ECO:0000313" key="1">
    <source>
        <dbReference type="EMBL" id="PAN16887.1"/>
    </source>
</evidence>
<dbReference type="EMBL" id="CM008048">
    <property type="protein sequence ID" value="PAN16887.1"/>
    <property type="molecule type" value="Genomic_DNA"/>
</dbReference>
<reference evidence="1" key="1">
    <citation type="submission" date="2018-04" db="EMBL/GenBank/DDBJ databases">
        <title>WGS assembly of Panicum hallii.</title>
        <authorList>
            <person name="Lovell J."/>
            <person name="Jenkins J."/>
            <person name="Lowry D."/>
            <person name="Mamidi S."/>
            <person name="Sreedasyam A."/>
            <person name="Weng X."/>
            <person name="Barry K."/>
            <person name="Bonette J."/>
            <person name="Campitelli B."/>
            <person name="Daum C."/>
            <person name="Gordon S."/>
            <person name="Gould B."/>
            <person name="Lipzen A."/>
            <person name="Macqueen A."/>
            <person name="Palacio-Mejia J."/>
            <person name="Plott C."/>
            <person name="Shakirov E."/>
            <person name="Shu S."/>
            <person name="Yoshinaga Y."/>
            <person name="Zane M."/>
            <person name="Rokhsar D."/>
            <person name="Grimwood J."/>
            <person name="Schmutz J."/>
            <person name="Juenger T."/>
        </authorList>
    </citation>
    <scope>NUCLEOTIDE SEQUENCE [LARGE SCALE GENOMIC DNA]</scope>
    <source>
        <strain evidence="1">FIL2</strain>
    </source>
</reference>
<name>A0A2S3H7C8_9POAL</name>
<protein>
    <submittedName>
        <fullName evidence="1">Uncharacterized protein</fullName>
    </submittedName>
</protein>
<dbReference type="Proteomes" id="UP000243499">
    <property type="component" value="Chromosome 3"/>
</dbReference>